<dbReference type="InterPro" id="IPR017953">
    <property type="entry name" value="Carbohydrate_kinase_pred_CS"/>
</dbReference>
<proteinExistence type="inferred from homology"/>
<name>A0A6I4SU90_9SPHN</name>
<evidence type="ECO:0000256" key="6">
    <source>
        <dbReference type="ARBA" id="ARBA00022741"/>
    </source>
</evidence>
<evidence type="ECO:0000256" key="16">
    <source>
        <dbReference type="ARBA" id="ARBA00049209"/>
    </source>
</evidence>
<dbReference type="Pfam" id="PF03853">
    <property type="entry name" value="YjeF_N"/>
    <property type="match status" value="1"/>
</dbReference>
<evidence type="ECO:0000313" key="23">
    <source>
        <dbReference type="Proteomes" id="UP000433652"/>
    </source>
</evidence>
<evidence type="ECO:0000256" key="12">
    <source>
        <dbReference type="ARBA" id="ARBA00023239"/>
    </source>
</evidence>
<feature type="binding site" evidence="18">
    <location>
        <begin position="59"/>
        <end position="63"/>
    </location>
    <ligand>
        <name>(6S)-NADPHX</name>
        <dbReference type="ChEBI" id="CHEBI:64076"/>
    </ligand>
</feature>
<dbReference type="InterPro" id="IPR036652">
    <property type="entry name" value="YjeF_N_dom_sf"/>
</dbReference>
<evidence type="ECO:0000256" key="14">
    <source>
        <dbReference type="ARBA" id="ARBA00025153"/>
    </source>
</evidence>
<keyword evidence="11 18" id="KW-0413">Isomerase</keyword>
<evidence type="ECO:0000256" key="9">
    <source>
        <dbReference type="ARBA" id="ARBA00022958"/>
    </source>
</evidence>
<keyword evidence="6 17" id="KW-0547">Nucleotide-binding</keyword>
<evidence type="ECO:0000256" key="19">
    <source>
        <dbReference type="PIRNR" id="PIRNR017184"/>
    </source>
</evidence>
<evidence type="ECO:0000259" key="21">
    <source>
        <dbReference type="PROSITE" id="PS51385"/>
    </source>
</evidence>
<feature type="binding site" evidence="18">
    <location>
        <position position="113"/>
    </location>
    <ligand>
        <name>K(+)</name>
        <dbReference type="ChEBI" id="CHEBI:29103"/>
    </ligand>
</feature>
<protein>
    <recommendedName>
        <fullName evidence="19">Bifunctional NAD(P)H-hydrate repair enzyme</fullName>
    </recommendedName>
    <alternativeName>
        <fullName evidence="19">Nicotinamide nucleotide repair protein</fullName>
    </alternativeName>
    <domain>
        <recommendedName>
            <fullName evidence="19">ADP-dependent (S)-NAD(P)H-hydrate dehydratase</fullName>
            <ecNumber evidence="19">4.2.1.136</ecNumber>
        </recommendedName>
        <alternativeName>
            <fullName evidence="19">ADP-dependent NAD(P)HX dehydratase</fullName>
        </alternativeName>
    </domain>
    <domain>
        <recommendedName>
            <fullName evidence="19">NAD(P)H-hydrate epimerase</fullName>
            <ecNumber evidence="19">5.1.99.6</ecNumber>
        </recommendedName>
    </domain>
</protein>
<dbReference type="RefSeq" id="WP_159794023.1">
    <property type="nucleotide sequence ID" value="NZ_WTYM01000036.1"/>
</dbReference>
<gene>
    <name evidence="18" type="primary">nnrE</name>
    <name evidence="17" type="synonym">nnrD</name>
    <name evidence="22" type="ORF">GRI89_08170</name>
</gene>
<feature type="binding site" evidence="17">
    <location>
        <position position="404"/>
    </location>
    <ligand>
        <name>AMP</name>
        <dbReference type="ChEBI" id="CHEBI:456215"/>
    </ligand>
</feature>
<feature type="binding site" evidence="17">
    <location>
        <position position="339"/>
    </location>
    <ligand>
        <name>(6S)-NADPHX</name>
        <dbReference type="ChEBI" id="CHEBI:64076"/>
    </ligand>
</feature>
<dbReference type="GO" id="GO:0046872">
    <property type="term" value="F:metal ion binding"/>
    <property type="evidence" value="ECO:0007669"/>
    <property type="project" value="UniProtKB-UniRule"/>
</dbReference>
<feature type="binding site" evidence="18">
    <location>
        <position position="149"/>
    </location>
    <ligand>
        <name>K(+)</name>
        <dbReference type="ChEBI" id="CHEBI:29103"/>
    </ligand>
</feature>
<dbReference type="EC" id="4.2.1.136" evidence="19"/>
<evidence type="ECO:0000256" key="18">
    <source>
        <dbReference type="HAMAP-Rule" id="MF_01966"/>
    </source>
</evidence>
<comment type="similarity">
    <text evidence="17">Belongs to the NnrD/CARKD family.</text>
</comment>
<keyword evidence="10 17" id="KW-0520">NAD</keyword>
<keyword evidence="23" id="KW-1185">Reference proteome</keyword>
<comment type="similarity">
    <text evidence="3 19">In the N-terminal section; belongs to the NnrE/AIBP family.</text>
</comment>
<evidence type="ECO:0000256" key="15">
    <source>
        <dbReference type="ARBA" id="ARBA00048238"/>
    </source>
</evidence>
<comment type="caution">
    <text evidence="18">Lacks conserved residue(s) required for the propagation of feature annotation.</text>
</comment>
<reference evidence="22 23" key="1">
    <citation type="submission" date="2019-12" db="EMBL/GenBank/DDBJ databases">
        <title>Genomic-based taxomic classification of the family Erythrobacteraceae.</title>
        <authorList>
            <person name="Xu L."/>
        </authorList>
    </citation>
    <scope>NUCLEOTIDE SEQUENCE [LARGE SCALE GENOMIC DNA]</scope>
    <source>
        <strain evidence="22 23">MCCC 1K01500</strain>
    </source>
</reference>
<feature type="binding site" evidence="18">
    <location>
        <begin position="117"/>
        <end position="123"/>
    </location>
    <ligand>
        <name>(6S)-NADPHX</name>
        <dbReference type="ChEBI" id="CHEBI:64076"/>
    </ligand>
</feature>
<evidence type="ECO:0000256" key="1">
    <source>
        <dbReference type="ARBA" id="ARBA00000013"/>
    </source>
</evidence>
<comment type="similarity">
    <text evidence="18">Belongs to the NnrE/AIBP family.</text>
</comment>
<dbReference type="InterPro" id="IPR030677">
    <property type="entry name" value="Nnr"/>
</dbReference>
<dbReference type="PANTHER" id="PTHR12592:SF0">
    <property type="entry name" value="ATP-DEPENDENT (S)-NAD(P)H-HYDRATE DEHYDRATASE"/>
    <property type="match status" value="1"/>
</dbReference>
<dbReference type="AlphaFoldDB" id="A0A6I4SU90"/>
<comment type="function">
    <text evidence="14 19">Bifunctional enzyme that catalyzes the epimerization of the S- and R-forms of NAD(P)HX and the dehydration of the S-form of NAD(P)HX at the expense of ADP, which is converted to AMP. This allows the repair of both epimers of NAD(P)HX, a damaged form of NAD(P)H that is a result of enzymatic or heat-dependent hydration.</text>
</comment>
<dbReference type="GO" id="GO:0110051">
    <property type="term" value="P:metabolite repair"/>
    <property type="evidence" value="ECO:0007669"/>
    <property type="project" value="TreeGrafter"/>
</dbReference>
<dbReference type="Gene3D" id="3.40.1190.20">
    <property type="match status" value="1"/>
</dbReference>
<dbReference type="GO" id="GO:0046496">
    <property type="term" value="P:nicotinamide nucleotide metabolic process"/>
    <property type="evidence" value="ECO:0007669"/>
    <property type="project" value="UniProtKB-UniRule"/>
</dbReference>
<dbReference type="HAMAP" id="MF_01965">
    <property type="entry name" value="NADHX_dehydratase"/>
    <property type="match status" value="1"/>
</dbReference>
<feature type="binding site" evidence="17">
    <location>
        <position position="405"/>
    </location>
    <ligand>
        <name>(6S)-NADPHX</name>
        <dbReference type="ChEBI" id="CHEBI:64076"/>
    </ligand>
</feature>
<evidence type="ECO:0000256" key="7">
    <source>
        <dbReference type="ARBA" id="ARBA00022840"/>
    </source>
</evidence>
<feature type="binding site" evidence="17">
    <location>
        <position position="291"/>
    </location>
    <ligand>
        <name>(6S)-NADPHX</name>
        <dbReference type="ChEBI" id="CHEBI:64076"/>
    </ligand>
</feature>
<evidence type="ECO:0000256" key="3">
    <source>
        <dbReference type="ARBA" id="ARBA00006001"/>
    </source>
</evidence>
<comment type="subunit">
    <text evidence="17">Homotetramer.</text>
</comment>
<dbReference type="GO" id="GO:0005524">
    <property type="term" value="F:ATP binding"/>
    <property type="evidence" value="ECO:0007669"/>
    <property type="project" value="UniProtKB-UniRule"/>
</dbReference>
<dbReference type="PROSITE" id="PS51383">
    <property type="entry name" value="YJEF_C_3"/>
    <property type="match status" value="1"/>
</dbReference>
<dbReference type="SUPFAM" id="SSF64153">
    <property type="entry name" value="YjeF N-terminal domain-like"/>
    <property type="match status" value="1"/>
</dbReference>
<accession>A0A6I4SU90</accession>
<feature type="domain" description="YjeF C-terminal" evidence="20">
    <location>
        <begin position="205"/>
        <end position="459"/>
    </location>
</feature>
<keyword evidence="5 18" id="KW-0479">Metal-binding</keyword>
<evidence type="ECO:0000256" key="13">
    <source>
        <dbReference type="ARBA" id="ARBA00023268"/>
    </source>
</evidence>
<keyword evidence="12 17" id="KW-0456">Lyase</keyword>
<evidence type="ECO:0000256" key="8">
    <source>
        <dbReference type="ARBA" id="ARBA00022857"/>
    </source>
</evidence>
<evidence type="ECO:0000256" key="5">
    <source>
        <dbReference type="ARBA" id="ARBA00022723"/>
    </source>
</evidence>
<comment type="cofactor">
    <cofactor evidence="18 19">
        <name>K(+)</name>
        <dbReference type="ChEBI" id="CHEBI:29103"/>
    </cofactor>
    <text evidence="18 19">Binds 1 potassium ion per subunit.</text>
</comment>
<dbReference type="Gene3D" id="3.40.50.10260">
    <property type="entry name" value="YjeF N-terminal domain"/>
    <property type="match status" value="1"/>
</dbReference>
<comment type="catalytic activity">
    <reaction evidence="15 17 19">
        <text>(6S)-NADHX + ADP = AMP + phosphate + NADH + H(+)</text>
        <dbReference type="Rhea" id="RHEA:32223"/>
        <dbReference type="ChEBI" id="CHEBI:15378"/>
        <dbReference type="ChEBI" id="CHEBI:43474"/>
        <dbReference type="ChEBI" id="CHEBI:57945"/>
        <dbReference type="ChEBI" id="CHEBI:64074"/>
        <dbReference type="ChEBI" id="CHEBI:456215"/>
        <dbReference type="ChEBI" id="CHEBI:456216"/>
        <dbReference type="EC" id="4.2.1.136"/>
    </reaction>
</comment>
<dbReference type="InterPro" id="IPR000631">
    <property type="entry name" value="CARKD"/>
</dbReference>
<dbReference type="PIRSF" id="PIRSF017184">
    <property type="entry name" value="Nnr"/>
    <property type="match status" value="1"/>
</dbReference>
<comment type="function">
    <text evidence="17">Catalyzes the dehydration of the S-form of NAD(P)HX at the expense of ADP, which is converted to AMP. Together with NAD(P)HX epimerase, which catalyzes the epimerization of the S- and R-forms, the enzyme allows the repair of both epimers of NAD(P)HX, a damaged form of NAD(P)H that is a result of enzymatic or heat-dependent hydration.</text>
</comment>
<dbReference type="CDD" id="cd01171">
    <property type="entry name" value="YXKO-related"/>
    <property type="match status" value="1"/>
</dbReference>
<comment type="cofactor">
    <cofactor evidence="17">
        <name>Mg(2+)</name>
        <dbReference type="ChEBI" id="CHEBI:18420"/>
    </cofactor>
</comment>
<dbReference type="PROSITE" id="PS01050">
    <property type="entry name" value="YJEF_C_2"/>
    <property type="match status" value="1"/>
</dbReference>
<keyword evidence="8 17" id="KW-0521">NADP</keyword>
<dbReference type="OrthoDB" id="9806925at2"/>
<dbReference type="NCBIfam" id="TIGR00197">
    <property type="entry name" value="yjeF_nterm"/>
    <property type="match status" value="1"/>
</dbReference>
<comment type="catalytic activity">
    <reaction evidence="1 18 19">
        <text>(6R)-NADHX = (6S)-NADHX</text>
        <dbReference type="Rhea" id="RHEA:32215"/>
        <dbReference type="ChEBI" id="CHEBI:64074"/>
        <dbReference type="ChEBI" id="CHEBI:64075"/>
        <dbReference type="EC" id="5.1.99.6"/>
    </reaction>
</comment>
<comment type="caution">
    <text evidence="22">The sequence shown here is derived from an EMBL/GenBank/DDBJ whole genome shotgun (WGS) entry which is preliminary data.</text>
</comment>
<feature type="binding site" evidence="18">
    <location>
        <position position="60"/>
    </location>
    <ligand>
        <name>K(+)</name>
        <dbReference type="ChEBI" id="CHEBI:29103"/>
    </ligand>
</feature>
<feature type="binding site" evidence="18">
    <location>
        <position position="146"/>
    </location>
    <ligand>
        <name>(6S)-NADPHX</name>
        <dbReference type="ChEBI" id="CHEBI:64076"/>
    </ligand>
</feature>
<comment type="similarity">
    <text evidence="4 19">In the C-terminal section; belongs to the NnrD/CARKD family.</text>
</comment>
<feature type="binding site" evidence="17">
    <location>
        <position position="238"/>
    </location>
    <ligand>
        <name>(6S)-NADPHX</name>
        <dbReference type="ChEBI" id="CHEBI:64076"/>
    </ligand>
</feature>
<evidence type="ECO:0000259" key="20">
    <source>
        <dbReference type="PROSITE" id="PS51383"/>
    </source>
</evidence>
<sequence>MPPSDQVLTVAQMQAAEQALIDGGESVDSLMLKAGRGAAEWIFRLAVDRPVTVLCGPGNNGGDGYVIAETLRAWDLPVTVVAPLEPATDAARNARTAYWGGFSAVGHGGVFVDCLFGSGLSRPLGDELAGLVRTLAGTHASCVAVDLPSGISSDDGVLLNEDLPRYDLTVALGAWKFAHRLLPARKAMGELRLVDIGVARVDEAARVISRPALAAPTQDAHKYTRGLLAIVEGPMPGAAALAASGAVHAGAGYIKVLGEASGLPVWAVADPRPLDEALEDRRIAALLVGPGLGRDGAAEAKLEAALAFDLPTLVDADALHLLNPAMVAGRSAPLVITPHAGEFAALAQAFGVEAEGRIDAVRALASAVGGVVGAKGPDTLVAGSNGRLAIAPPASSWLSTAGTGDVLAGIIASRLASGDDAFAAACHGVWLHGEAARRAGPAFSASELAAHVSGAYAACL</sequence>
<dbReference type="Pfam" id="PF01256">
    <property type="entry name" value="Carb_kinase"/>
    <property type="match status" value="1"/>
</dbReference>
<dbReference type="GO" id="GO:0052856">
    <property type="term" value="F:NAD(P)HX epimerase activity"/>
    <property type="evidence" value="ECO:0007669"/>
    <property type="project" value="UniProtKB-UniRule"/>
</dbReference>
<keyword evidence="7 17" id="KW-0067">ATP-binding</keyword>
<evidence type="ECO:0000256" key="2">
    <source>
        <dbReference type="ARBA" id="ARBA00000909"/>
    </source>
</evidence>
<dbReference type="PROSITE" id="PS51385">
    <property type="entry name" value="YJEF_N"/>
    <property type="match status" value="1"/>
</dbReference>
<dbReference type="InterPro" id="IPR004443">
    <property type="entry name" value="YjeF_N_dom"/>
</dbReference>
<dbReference type="EC" id="5.1.99.6" evidence="19"/>
<dbReference type="InterPro" id="IPR029056">
    <property type="entry name" value="Ribokinase-like"/>
</dbReference>
<dbReference type="SUPFAM" id="SSF53613">
    <property type="entry name" value="Ribokinase-like"/>
    <property type="match status" value="1"/>
</dbReference>
<dbReference type="HAMAP" id="MF_01966">
    <property type="entry name" value="NADHX_epimerase"/>
    <property type="match status" value="1"/>
</dbReference>
<evidence type="ECO:0000256" key="10">
    <source>
        <dbReference type="ARBA" id="ARBA00023027"/>
    </source>
</evidence>
<comment type="catalytic activity">
    <reaction evidence="2 18 19">
        <text>(6R)-NADPHX = (6S)-NADPHX</text>
        <dbReference type="Rhea" id="RHEA:32227"/>
        <dbReference type="ChEBI" id="CHEBI:64076"/>
        <dbReference type="ChEBI" id="CHEBI:64077"/>
        <dbReference type="EC" id="5.1.99.6"/>
    </reaction>
</comment>
<evidence type="ECO:0000256" key="11">
    <source>
        <dbReference type="ARBA" id="ARBA00023235"/>
    </source>
</evidence>
<keyword evidence="13" id="KW-0511">Multifunctional enzyme</keyword>
<feature type="binding site" evidence="17">
    <location>
        <begin position="375"/>
        <end position="379"/>
    </location>
    <ligand>
        <name>AMP</name>
        <dbReference type="ChEBI" id="CHEBI:456215"/>
    </ligand>
</feature>
<evidence type="ECO:0000256" key="17">
    <source>
        <dbReference type="HAMAP-Rule" id="MF_01965"/>
    </source>
</evidence>
<evidence type="ECO:0000256" key="4">
    <source>
        <dbReference type="ARBA" id="ARBA00009524"/>
    </source>
</evidence>
<dbReference type="PANTHER" id="PTHR12592">
    <property type="entry name" value="ATP-DEPENDENT (S)-NAD(P)H-HYDRATE DEHYDRATASE FAMILY MEMBER"/>
    <property type="match status" value="1"/>
</dbReference>
<feature type="domain" description="YjeF N-terminal" evidence="21">
    <location>
        <begin position="13"/>
        <end position="204"/>
    </location>
</feature>
<dbReference type="GO" id="GO:0052855">
    <property type="term" value="F:ADP-dependent NAD(P)H-hydrate dehydratase activity"/>
    <property type="evidence" value="ECO:0007669"/>
    <property type="project" value="UniProtKB-UniRule"/>
</dbReference>
<keyword evidence="9 18" id="KW-0630">Potassium</keyword>
<comment type="function">
    <text evidence="18">Catalyzes the epimerization of the S- and R-forms of NAD(P)HX, a damaged form of NAD(P)H that is a result of enzymatic or heat-dependent hydration. This is a prerequisite for the S-specific NAD(P)H-hydrate dehydratase to allow the repair of both epimers of NAD(P)HX.</text>
</comment>
<evidence type="ECO:0000313" key="22">
    <source>
        <dbReference type="EMBL" id="MXO59515.1"/>
    </source>
</evidence>
<dbReference type="EMBL" id="WTYM01000036">
    <property type="protein sequence ID" value="MXO59515.1"/>
    <property type="molecule type" value="Genomic_DNA"/>
</dbReference>
<organism evidence="22 23">
    <name type="scientific">Croceibacterium salegens</name>
    <dbReference type="NCBI Taxonomy" id="1737568"/>
    <lineage>
        <taxon>Bacteria</taxon>
        <taxon>Pseudomonadati</taxon>
        <taxon>Pseudomonadota</taxon>
        <taxon>Alphaproteobacteria</taxon>
        <taxon>Sphingomonadales</taxon>
        <taxon>Erythrobacteraceae</taxon>
        <taxon>Croceibacterium</taxon>
    </lineage>
</organism>
<comment type="catalytic activity">
    <reaction evidence="16 17 19">
        <text>(6S)-NADPHX + ADP = AMP + phosphate + NADPH + H(+)</text>
        <dbReference type="Rhea" id="RHEA:32235"/>
        <dbReference type="ChEBI" id="CHEBI:15378"/>
        <dbReference type="ChEBI" id="CHEBI:43474"/>
        <dbReference type="ChEBI" id="CHEBI:57783"/>
        <dbReference type="ChEBI" id="CHEBI:64076"/>
        <dbReference type="ChEBI" id="CHEBI:456215"/>
        <dbReference type="ChEBI" id="CHEBI:456216"/>
        <dbReference type="EC" id="4.2.1.136"/>
    </reaction>
</comment>
<dbReference type="Proteomes" id="UP000433652">
    <property type="component" value="Unassembled WGS sequence"/>
</dbReference>